<dbReference type="PANTHER" id="PTHR10926">
    <property type="entry name" value="CELL CYCLE CONTROL PROTEIN 50"/>
    <property type="match status" value="1"/>
</dbReference>
<evidence type="ECO:0000256" key="4">
    <source>
        <dbReference type="ARBA" id="ARBA00022989"/>
    </source>
</evidence>
<dbReference type="PANTHER" id="PTHR10926:SF20">
    <property type="entry name" value="PHOSPHOLIPID-TRANSPORTING ATPASE ACCESSORY SUBUNIT LEM3"/>
    <property type="match status" value="1"/>
</dbReference>
<evidence type="ECO:0000256" key="2">
    <source>
        <dbReference type="ARBA" id="ARBA00009457"/>
    </source>
</evidence>
<accession>A0A0L0NU46</accession>
<feature type="transmembrane region" description="Helical" evidence="7">
    <location>
        <begin position="104"/>
        <end position="127"/>
    </location>
</feature>
<comment type="similarity">
    <text evidence="2">Belongs to the CDC50/LEM3 family.</text>
</comment>
<dbReference type="InterPro" id="IPR005045">
    <property type="entry name" value="CDC50/LEM3_fam"/>
</dbReference>
<feature type="compositionally biased region" description="Basic and acidic residues" evidence="6">
    <location>
        <begin position="41"/>
        <end position="60"/>
    </location>
</feature>
<dbReference type="GO" id="GO:0005794">
    <property type="term" value="C:Golgi apparatus"/>
    <property type="evidence" value="ECO:0007669"/>
    <property type="project" value="TreeGrafter"/>
</dbReference>
<keyword evidence="5 7" id="KW-0472">Membrane</keyword>
<dbReference type="VEuPathDB" id="FungiDB:CJJ09_005574"/>
<sequence length="471" mass="53739">MSSAKASSIDITLPQAHEESRSLESPFTDDHRANLSQSAENEQHLHSRASGEEDTERRDDLETESDSDLDYAVPPKKEHSRRPNDNAFQQQRLKAVNPVITAKWLISIFLGMGVFLIPLGGAMWLAAHRVQDLKIDYSQCENLASLDHWLPIPEKYTTYNYHGNKQVQQAQWRLDTDESQPFEDERRVCRIQFHVPHDLKSPLYFFYRLEKFSQNHRRYAKSFSEDQIEGKAASLNSIKGSVGENCEPLSQNDEGKKYYPCGLIANSLFNDTYSSTLRGVNGTSEDYVMSRKNIAWSTNKNRFKKTKYSHTEIAPPPNWYKRFPNGYNETNVPDISTWEDFQNWMFTSALQNFNKLYMKNVNELLKEGIYEVSVGLHFPVLPYEGKKMIFISQRSAIGGKNFFLGFSWIAGGAVCLIMGILILVLNTIKPRKPGDEQLLSWVRESMKEDSKDTPNENSVSGSSGGTKGNSD</sequence>
<dbReference type="AlphaFoldDB" id="A0A0L0NU46"/>
<evidence type="ECO:0000256" key="7">
    <source>
        <dbReference type="SAM" id="Phobius"/>
    </source>
</evidence>
<evidence type="ECO:0008006" key="10">
    <source>
        <dbReference type="Google" id="ProtNLM"/>
    </source>
</evidence>
<feature type="compositionally biased region" description="Basic and acidic residues" evidence="6">
    <location>
        <begin position="444"/>
        <end position="454"/>
    </location>
</feature>
<evidence type="ECO:0000256" key="3">
    <source>
        <dbReference type="ARBA" id="ARBA00022692"/>
    </source>
</evidence>
<organism evidence="8 9">
    <name type="scientific">Candidozyma auris</name>
    <name type="common">Yeast</name>
    <name type="synonym">Candida auris</name>
    <dbReference type="NCBI Taxonomy" id="498019"/>
    <lineage>
        <taxon>Eukaryota</taxon>
        <taxon>Fungi</taxon>
        <taxon>Dikarya</taxon>
        <taxon>Ascomycota</taxon>
        <taxon>Saccharomycotina</taxon>
        <taxon>Pichiomycetes</taxon>
        <taxon>Metschnikowiaceae</taxon>
        <taxon>Candidozyma</taxon>
    </lineage>
</organism>
<evidence type="ECO:0000256" key="1">
    <source>
        <dbReference type="ARBA" id="ARBA00004370"/>
    </source>
</evidence>
<feature type="compositionally biased region" description="Polar residues" evidence="6">
    <location>
        <begin position="1"/>
        <end position="10"/>
    </location>
</feature>
<dbReference type="EMBL" id="LGST01000041">
    <property type="protein sequence ID" value="KND97717.1"/>
    <property type="molecule type" value="Genomic_DNA"/>
</dbReference>
<feature type="region of interest" description="Disordered" evidence="6">
    <location>
        <begin position="443"/>
        <end position="471"/>
    </location>
</feature>
<comment type="subcellular location">
    <subcellularLocation>
        <location evidence="1">Membrane</location>
    </subcellularLocation>
</comment>
<feature type="compositionally biased region" description="Basic and acidic residues" evidence="6">
    <location>
        <begin position="16"/>
        <end position="33"/>
    </location>
</feature>
<dbReference type="VEuPathDB" id="FungiDB:CJJ07_002425"/>
<proteinExistence type="inferred from homology"/>
<dbReference type="VEuPathDB" id="FungiDB:CJI97_002028"/>
<reference evidence="9" key="1">
    <citation type="journal article" date="2015" name="BMC Genomics">
        <title>Draft genome of a commonly misdiagnosed multidrug resistant pathogen Candida auris.</title>
        <authorList>
            <person name="Chatterjee S."/>
            <person name="Alampalli S.V."/>
            <person name="Nageshan R.K."/>
            <person name="Chettiar S.T."/>
            <person name="Joshi S."/>
            <person name="Tatu U.S."/>
        </authorList>
    </citation>
    <scope>NUCLEOTIDE SEQUENCE [LARGE SCALE GENOMIC DNA]</scope>
    <source>
        <strain evidence="9">6684</strain>
    </source>
</reference>
<comment type="caution">
    <text evidence="8">The sequence shown here is derived from an EMBL/GenBank/DDBJ whole genome shotgun (WGS) entry which is preliminary data.</text>
</comment>
<evidence type="ECO:0000313" key="9">
    <source>
        <dbReference type="Proteomes" id="UP000037122"/>
    </source>
</evidence>
<dbReference type="Proteomes" id="UP000037122">
    <property type="component" value="Unassembled WGS sequence"/>
</dbReference>
<gene>
    <name evidence="8" type="ORF">QG37_06126</name>
</gene>
<dbReference type="VEuPathDB" id="FungiDB:CJJ09_005575"/>
<keyword evidence="4 7" id="KW-1133">Transmembrane helix</keyword>
<dbReference type="VEuPathDB" id="FungiDB:QG37_06126"/>
<keyword evidence="3 7" id="KW-0812">Transmembrane</keyword>
<dbReference type="GO" id="GO:0005886">
    <property type="term" value="C:plasma membrane"/>
    <property type="evidence" value="ECO:0007669"/>
    <property type="project" value="TreeGrafter"/>
</dbReference>
<feature type="region of interest" description="Disordered" evidence="6">
    <location>
        <begin position="1"/>
        <end position="89"/>
    </location>
</feature>
<protein>
    <recommendedName>
        <fullName evidence="10">Cell cycle control protein</fullName>
    </recommendedName>
</protein>
<feature type="compositionally biased region" description="Basic and acidic residues" evidence="6">
    <location>
        <begin position="75"/>
        <end position="84"/>
    </location>
</feature>
<dbReference type="GO" id="GO:0005783">
    <property type="term" value="C:endoplasmic reticulum"/>
    <property type="evidence" value="ECO:0007669"/>
    <property type="project" value="TreeGrafter"/>
</dbReference>
<feature type="transmembrane region" description="Helical" evidence="7">
    <location>
        <begin position="402"/>
        <end position="425"/>
    </location>
</feature>
<dbReference type="VEuPathDB" id="FungiDB:CJI96_0005039"/>
<evidence type="ECO:0000256" key="6">
    <source>
        <dbReference type="SAM" id="MobiDB-lite"/>
    </source>
</evidence>
<name>A0A0L0NU46_CANAR</name>
<dbReference type="Pfam" id="PF03381">
    <property type="entry name" value="CDC50"/>
    <property type="match status" value="1"/>
</dbReference>
<feature type="compositionally biased region" description="Gly residues" evidence="6">
    <location>
        <begin position="462"/>
        <end position="471"/>
    </location>
</feature>
<dbReference type="VEuPathDB" id="FungiDB:B9J08_002485"/>
<evidence type="ECO:0000256" key="5">
    <source>
        <dbReference type="ARBA" id="ARBA00023136"/>
    </source>
</evidence>
<evidence type="ECO:0000313" key="8">
    <source>
        <dbReference type="EMBL" id="KND97717.1"/>
    </source>
</evidence>